<evidence type="ECO:0000256" key="1">
    <source>
        <dbReference type="SAM" id="SignalP"/>
    </source>
</evidence>
<keyword evidence="4" id="KW-1185">Reference proteome</keyword>
<dbReference type="VEuPathDB" id="FungiDB:PTTG_26481"/>
<reference evidence="2" key="2">
    <citation type="submission" date="2016-05" db="EMBL/GenBank/DDBJ databases">
        <title>Comparative analysis highlights variable genome content of wheat rusts and divergence of the mating loci.</title>
        <authorList>
            <person name="Cuomo C.A."/>
            <person name="Bakkeren G."/>
            <person name="Szabo L."/>
            <person name="Khalil H."/>
            <person name="Joly D."/>
            <person name="Goldberg J."/>
            <person name="Young S."/>
            <person name="Zeng Q."/>
            <person name="Fellers J."/>
        </authorList>
    </citation>
    <scope>NUCLEOTIDE SEQUENCE [LARGE SCALE GENOMIC DNA]</scope>
    <source>
        <strain evidence="2">1-1 BBBD Race 1</strain>
    </source>
</reference>
<evidence type="ECO:0008006" key="5">
    <source>
        <dbReference type="Google" id="ProtNLM"/>
    </source>
</evidence>
<dbReference type="AlphaFoldDB" id="A0A180GT42"/>
<sequence length="157" mass="17721">MSRLIFGHRLQALTILLISSGLLVDAAKPSPPITTKCDTYFHPTRDARLYMCVNAKDKYKCDLESCGENSKPWSDFTFANCLHYVGNDYRKNPIPGTTKAVVHPLQYHVNAASYVDAQDRDDRHWYRCTFKDPADFNARRAACTDCRIARSKVGGGD</sequence>
<feature type="chain" id="PRO_5008110242" description="Chitin-binding type-2 domain-containing protein" evidence="1">
    <location>
        <begin position="27"/>
        <end position="157"/>
    </location>
</feature>
<evidence type="ECO:0000313" key="4">
    <source>
        <dbReference type="Proteomes" id="UP000005240"/>
    </source>
</evidence>
<reference evidence="2" key="1">
    <citation type="submission" date="2009-11" db="EMBL/GenBank/DDBJ databases">
        <authorList>
            <consortium name="The Broad Institute Genome Sequencing Platform"/>
            <person name="Ward D."/>
            <person name="Feldgarden M."/>
            <person name="Earl A."/>
            <person name="Young S.K."/>
            <person name="Zeng Q."/>
            <person name="Koehrsen M."/>
            <person name="Alvarado L."/>
            <person name="Berlin A."/>
            <person name="Bochicchio J."/>
            <person name="Borenstein D."/>
            <person name="Chapman S.B."/>
            <person name="Chen Z."/>
            <person name="Engels R."/>
            <person name="Freedman E."/>
            <person name="Gellesch M."/>
            <person name="Goldberg J."/>
            <person name="Griggs A."/>
            <person name="Gujja S."/>
            <person name="Heilman E."/>
            <person name="Heiman D."/>
            <person name="Hepburn T."/>
            <person name="Howarth C."/>
            <person name="Jen D."/>
            <person name="Larson L."/>
            <person name="Lewis B."/>
            <person name="Mehta T."/>
            <person name="Park D."/>
            <person name="Pearson M."/>
            <person name="Roberts A."/>
            <person name="Saif S."/>
            <person name="Shea T."/>
            <person name="Shenoy N."/>
            <person name="Sisk P."/>
            <person name="Stolte C."/>
            <person name="Sykes S."/>
            <person name="Thomson T."/>
            <person name="Walk T."/>
            <person name="White J."/>
            <person name="Yandava C."/>
            <person name="Izard J."/>
            <person name="Baranova O.V."/>
            <person name="Blanton J.M."/>
            <person name="Tanner A.C."/>
            <person name="Dewhirst F.E."/>
            <person name="Haas B."/>
            <person name="Nusbaum C."/>
            <person name="Birren B."/>
        </authorList>
    </citation>
    <scope>NUCLEOTIDE SEQUENCE [LARGE SCALE GENOMIC DNA]</scope>
    <source>
        <strain evidence="2">1-1 BBBD Race 1</strain>
    </source>
</reference>
<gene>
    <name evidence="2" type="ORF">PTTG_26481</name>
</gene>
<reference evidence="3" key="4">
    <citation type="submission" date="2025-05" db="UniProtKB">
        <authorList>
            <consortium name="EnsemblFungi"/>
        </authorList>
    </citation>
    <scope>IDENTIFICATION</scope>
    <source>
        <strain evidence="3">isolate 1-1 / race 1 (BBBD)</strain>
    </source>
</reference>
<dbReference type="EnsemblFungi" id="PTTG_26481-t43_1">
    <property type="protein sequence ID" value="PTTG_26481-t43_1-p1"/>
    <property type="gene ID" value="PTTG_26481"/>
</dbReference>
<dbReference type="OrthoDB" id="10589044at2759"/>
<dbReference type="Proteomes" id="UP000005240">
    <property type="component" value="Unassembled WGS sequence"/>
</dbReference>
<dbReference type="EMBL" id="ADAS02000023">
    <property type="protein sequence ID" value="OAV95977.1"/>
    <property type="molecule type" value="Genomic_DNA"/>
</dbReference>
<reference evidence="3 4" key="3">
    <citation type="journal article" date="2017" name="G3 (Bethesda)">
        <title>Comparative analysis highlights variable genome content of wheat rusts and divergence of the mating loci.</title>
        <authorList>
            <person name="Cuomo C.A."/>
            <person name="Bakkeren G."/>
            <person name="Khalil H.B."/>
            <person name="Panwar V."/>
            <person name="Joly D."/>
            <person name="Linning R."/>
            <person name="Sakthikumar S."/>
            <person name="Song X."/>
            <person name="Adiconis X."/>
            <person name="Fan L."/>
            <person name="Goldberg J.M."/>
            <person name="Levin J.Z."/>
            <person name="Young S."/>
            <person name="Zeng Q."/>
            <person name="Anikster Y."/>
            <person name="Bruce M."/>
            <person name="Wang M."/>
            <person name="Yin C."/>
            <person name="McCallum B."/>
            <person name="Szabo L.J."/>
            <person name="Hulbert S."/>
            <person name="Chen X."/>
            <person name="Fellers J.P."/>
        </authorList>
    </citation>
    <scope>NUCLEOTIDE SEQUENCE</scope>
    <source>
        <strain evidence="4">Isolate 1-1 / race 1 (BBBD)</strain>
        <strain evidence="3">isolate 1-1 / race 1 (BBBD)</strain>
    </source>
</reference>
<protein>
    <recommendedName>
        <fullName evidence="5">Chitin-binding type-2 domain-containing protein</fullName>
    </recommendedName>
</protein>
<name>A0A180GT42_PUCT1</name>
<evidence type="ECO:0000313" key="2">
    <source>
        <dbReference type="EMBL" id="OAV95977.1"/>
    </source>
</evidence>
<keyword evidence="1" id="KW-0732">Signal</keyword>
<evidence type="ECO:0000313" key="3">
    <source>
        <dbReference type="EnsemblFungi" id="PTTG_26481-t43_1-p1"/>
    </source>
</evidence>
<accession>A0A180GT42</accession>
<organism evidence="2">
    <name type="scientific">Puccinia triticina (isolate 1-1 / race 1 (BBBD))</name>
    <name type="common">Brown leaf rust fungus</name>
    <dbReference type="NCBI Taxonomy" id="630390"/>
    <lineage>
        <taxon>Eukaryota</taxon>
        <taxon>Fungi</taxon>
        <taxon>Dikarya</taxon>
        <taxon>Basidiomycota</taxon>
        <taxon>Pucciniomycotina</taxon>
        <taxon>Pucciniomycetes</taxon>
        <taxon>Pucciniales</taxon>
        <taxon>Pucciniaceae</taxon>
        <taxon>Puccinia</taxon>
    </lineage>
</organism>
<proteinExistence type="predicted"/>
<feature type="signal peptide" evidence="1">
    <location>
        <begin position="1"/>
        <end position="26"/>
    </location>
</feature>